<dbReference type="GO" id="GO:0005737">
    <property type="term" value="C:cytoplasm"/>
    <property type="evidence" value="ECO:0007669"/>
    <property type="project" value="TreeGrafter"/>
</dbReference>
<sequence length="339" mass="36706">MKKRVLIVGAGNVGGRVIALLRRRAVLTVLTSQASRRAELRAAGAARVLVADLDRARTLAALGRMRFDAVIHMAPPQASGECDLRTRRLTAALGLTTARCRASGDRSIRATQALARAGRRILAAGDAAAPPSPHGRQGRPPVFVYVSTTGVYGDCGGARIDESCPPRPANARARRRVDAERVLAQAARAGTCRLAVLRAPGIYDAAHLPVARLRAGTPAMRAEDDSYSNHIHADDLAAMCVAALRTRRTARVYNACDWSEMKMADWFDLVADSFGLPRPPRLPREEARRAVSPMLWSFMNESRRMGPGRIVRELGFRHRWPTVHEGLAAPGRTAGAATH</sequence>
<dbReference type="GO" id="GO:0004029">
    <property type="term" value="F:aldehyde dehydrogenase (NAD+) activity"/>
    <property type="evidence" value="ECO:0007669"/>
    <property type="project" value="TreeGrafter"/>
</dbReference>
<reference evidence="3" key="2">
    <citation type="submission" date="2025-08" db="UniProtKB">
        <authorList>
            <consortium name="RefSeq"/>
        </authorList>
    </citation>
    <scope>IDENTIFICATION</scope>
</reference>
<evidence type="ECO:0000313" key="2">
    <source>
        <dbReference type="Proteomes" id="UP000675920"/>
    </source>
</evidence>
<dbReference type="Proteomes" id="UP000675920">
    <property type="component" value="Unplaced"/>
</dbReference>
<organism evidence="2 3">
    <name type="scientific">Derxia gummosa DSM 723</name>
    <dbReference type="NCBI Taxonomy" id="1121388"/>
    <lineage>
        <taxon>Bacteria</taxon>
        <taxon>Pseudomonadati</taxon>
        <taxon>Pseudomonadota</taxon>
        <taxon>Betaproteobacteria</taxon>
        <taxon>Burkholderiales</taxon>
        <taxon>Alcaligenaceae</taxon>
        <taxon>Derxia</taxon>
    </lineage>
</organism>
<name>A0A8B6XC82_9BURK</name>
<protein>
    <submittedName>
        <fullName evidence="3">NAD-dependent epimerase/dehydratase family protein</fullName>
    </submittedName>
</protein>
<dbReference type="Gene3D" id="3.40.50.720">
    <property type="entry name" value="NAD(P)-binding Rossmann-like Domain"/>
    <property type="match status" value="1"/>
</dbReference>
<dbReference type="OrthoDB" id="9808276at2"/>
<dbReference type="AlphaFoldDB" id="A0A8B6XC82"/>
<proteinExistence type="predicted"/>
<dbReference type="SUPFAM" id="SSF51735">
    <property type="entry name" value="NAD(P)-binding Rossmann-fold domains"/>
    <property type="match status" value="1"/>
</dbReference>
<evidence type="ECO:0000259" key="1">
    <source>
        <dbReference type="Pfam" id="PF01370"/>
    </source>
</evidence>
<dbReference type="RefSeq" id="WP_156924276.1">
    <property type="nucleotide sequence ID" value="NZ_AXWS01000007.1"/>
</dbReference>
<keyword evidence="2" id="KW-1185">Reference proteome</keyword>
<dbReference type="PANTHER" id="PTHR48079:SF6">
    <property type="entry name" value="NAD(P)-BINDING DOMAIN-CONTAINING PROTEIN-RELATED"/>
    <property type="match status" value="1"/>
</dbReference>
<dbReference type="InterPro" id="IPR051783">
    <property type="entry name" value="NAD(P)-dependent_oxidoreduct"/>
</dbReference>
<dbReference type="InterPro" id="IPR036291">
    <property type="entry name" value="NAD(P)-bd_dom_sf"/>
</dbReference>
<dbReference type="InterPro" id="IPR001509">
    <property type="entry name" value="Epimerase_deHydtase"/>
</dbReference>
<accession>A0A8B6XC82</accession>
<reference evidence="3" key="1">
    <citation type="journal article" date="1997" name="Biochemistry">
        <title>Structural analysis of UDP-sugar binding to UDP-galactose 4-epimerase from Escherichia coli.</title>
        <authorList>
            <person name="Thoden J.B."/>
            <person name="Hegeman A.D."/>
            <person name="Wesenberg G."/>
            <person name="Chapeau M.C."/>
            <person name="Frey P.A."/>
            <person name="Holden H.M."/>
        </authorList>
    </citation>
    <scope>NUCLEOTIDE SEQUENCE</scope>
</reference>
<evidence type="ECO:0000313" key="3">
    <source>
        <dbReference type="RefSeq" id="WP_156924276.1"/>
    </source>
</evidence>
<dbReference type="PANTHER" id="PTHR48079">
    <property type="entry name" value="PROTEIN YEEZ"/>
    <property type="match status" value="1"/>
</dbReference>
<dbReference type="Pfam" id="PF01370">
    <property type="entry name" value="Epimerase"/>
    <property type="match status" value="1"/>
</dbReference>
<feature type="domain" description="NAD-dependent epimerase/dehydratase" evidence="1">
    <location>
        <begin position="5"/>
        <end position="255"/>
    </location>
</feature>